<reference evidence="3 4" key="1">
    <citation type="submission" date="2016-04" db="EMBL/GenBank/DDBJ databases">
        <authorList>
            <person name="Evans L.H."/>
            <person name="Alamgir A."/>
            <person name="Owens N."/>
            <person name="Weber N.D."/>
            <person name="Virtaneva K."/>
            <person name="Barbian K."/>
            <person name="Babar A."/>
            <person name="Rosenke K."/>
        </authorList>
    </citation>
    <scope>NUCLEOTIDE SEQUENCE [LARGE SCALE GENOMIC DNA]</scope>
    <source>
        <strain evidence="3 4">LMa1</strain>
    </source>
</reference>
<evidence type="ECO:0000313" key="4">
    <source>
        <dbReference type="Proteomes" id="UP000078532"/>
    </source>
</evidence>
<dbReference type="OrthoDB" id="2379565at2"/>
<feature type="chain" id="PRO_5008596919" description="YcdB/YcdC repeated domain-containing protein" evidence="1">
    <location>
        <begin position="25"/>
        <end position="580"/>
    </location>
</feature>
<organism evidence="3 4">
    <name type="scientific">Desulfotomaculum copahuensis</name>
    <dbReference type="NCBI Taxonomy" id="1838280"/>
    <lineage>
        <taxon>Bacteria</taxon>
        <taxon>Bacillati</taxon>
        <taxon>Bacillota</taxon>
        <taxon>Clostridia</taxon>
        <taxon>Eubacteriales</taxon>
        <taxon>Desulfotomaculaceae</taxon>
        <taxon>Desulfotomaculum</taxon>
    </lineage>
</organism>
<protein>
    <recommendedName>
        <fullName evidence="2">YcdB/YcdC repeated domain-containing protein</fullName>
    </recommendedName>
</protein>
<evidence type="ECO:0000256" key="1">
    <source>
        <dbReference type="SAM" id="SignalP"/>
    </source>
</evidence>
<dbReference type="Proteomes" id="UP000078532">
    <property type="component" value="Unassembled WGS sequence"/>
</dbReference>
<proteinExistence type="predicted"/>
<dbReference type="STRING" id="1838280.A6M21_07315"/>
<dbReference type="Pfam" id="PF16244">
    <property type="entry name" value="DUF4901"/>
    <property type="match status" value="1"/>
</dbReference>
<evidence type="ECO:0000313" key="3">
    <source>
        <dbReference type="EMBL" id="OAT85023.1"/>
    </source>
</evidence>
<keyword evidence="1" id="KW-0732">Signal</keyword>
<evidence type="ECO:0000259" key="2">
    <source>
        <dbReference type="Pfam" id="PF16244"/>
    </source>
</evidence>
<comment type="caution">
    <text evidence="3">The sequence shown here is derived from an EMBL/GenBank/DDBJ whole genome shotgun (WGS) entry which is preliminary data.</text>
</comment>
<dbReference type="AlphaFoldDB" id="A0A1B7LGC2"/>
<accession>A0A1B7LGC2</accession>
<keyword evidence="4" id="KW-1185">Reference proteome</keyword>
<dbReference type="RefSeq" id="WP_066667196.1">
    <property type="nucleotide sequence ID" value="NZ_LYVF01000085.1"/>
</dbReference>
<name>A0A1B7LGC2_9FIRM</name>
<gene>
    <name evidence="3" type="ORF">A6M21_07315</name>
</gene>
<dbReference type="InterPro" id="IPR032599">
    <property type="entry name" value="YcdB/YcdC_rep_domain"/>
</dbReference>
<feature type="signal peptide" evidence="1">
    <location>
        <begin position="1"/>
        <end position="24"/>
    </location>
</feature>
<feature type="domain" description="YcdB/YcdC repeated" evidence="2">
    <location>
        <begin position="392"/>
        <end position="504"/>
    </location>
</feature>
<sequence length="580" mass="62620">MRKAKEMAAAVLAAGMLLAAPAGAAEKPAPAVPEVQTVQATGEAVQLSSPGVDTKQNRTLTQSQKQALTKVCQAVPELKELTVQHVSDEGGKAWSVMLAERTPDSAARIQTVNAFLGFDRAGELQSFNINNPQWASDQVPASALAKEKAAQFVHAFLGEQEKEYQPGASIGYGGSGTADEKGNQITWASADVQYNRLINGIPLMNSGFRVNVDVFGHITGFQREKEAVLDPAKFPAPARAITPAAAEKAFSGLVEMNLQYYARHPLKLQVFNTARDETRPVLMYAPSFPAPIDALTGKPLADFMDHTGQPKWITLQGEGGQLTAGTPEEAAALLAKQFGIDMAGMRLQNVDERPAFFDPEIKTKEYNWVSQPEPGLGGRPENGPMRFLHMTTIAGTGRVVGFNLQDESGRGRQATVSPEAALNTAEQFLSKLLPPGTAELQVRVYPSGGEVMPSWVDKSKLQAQEQPQPVFSFNFNRIYQGVPVVDSGYAIQVDAITGKIIGFNDGFRGTSVALPDNKNVVSAETAKAEFLKQHPLQLVYIWPEFFGQRGPSPELVYIPAFGSGWDYIDAFTGKTVTVGN</sequence>
<dbReference type="EMBL" id="LYVF01000085">
    <property type="protein sequence ID" value="OAT85023.1"/>
    <property type="molecule type" value="Genomic_DNA"/>
</dbReference>